<sequence length="587" mass="63371">MAEQKKITVTIAGVELPSFQQLVLKQPINDHHYFELTLDIEAGELYDTHSLDRTKGWLGKNVEMKFGDTPFLGIVTHVALHRTSGNHGSIVVSGYSTTFLLESDLTCASWLNKTLAEIVEEVCKKAGVPVIAKPEYKASIEYECQYRESNFDFLRRLARQYREWFYYDGRQLIFGKNELPAAIPLTYDREITDMDICVQTLARPLEGQSYNSKSASPSNGASPNAPNGLGPLGQSAFESSMGIFKTSATQYAEMRVASQSELNNYLQRKQQSDSASSHYLSCETDYVGLGLGSVVSVKTAIQVFQSQAIEKNLGSYLITEITHIAYSGNSYRNSFSALSSSVLCLPAPDVPLPVAQTQQAVVVENEDPDGQGRVQVKMNWQTGNMKTSWIRVLAPDAGKSDQVSTNRGFVFIPEKDDLVLVGFRYDDPNRPFVMGSLFNGKTGKGGDSGNKTKSLTTRSGCTITIDDEKGSVTMKDKGGNSYTADGEGNITISASQSIKLCVGETTVTLDSEGNITSNATNSISETAQNNLSQKAAAIDSTADNGYNITATDVAATASNSAIVSGNTTATLDSSGTTAVAGAIIKLN</sequence>
<evidence type="ECO:0000259" key="2">
    <source>
        <dbReference type="Pfam" id="PF04717"/>
    </source>
</evidence>
<reference evidence="3 4" key="1">
    <citation type="submission" date="2022-08" db="EMBL/GenBank/DDBJ databases">
        <authorList>
            <person name="Zeman M."/>
            <person name="Kubasova T."/>
        </authorList>
    </citation>
    <scope>NUCLEOTIDE SEQUENCE [LARGE SCALE GENOMIC DNA]</scope>
    <source>
        <strain evidence="3 4">ET62</strain>
    </source>
</reference>
<comment type="caution">
    <text evidence="3">The sequence shown here is derived from an EMBL/GenBank/DDBJ whole genome shotgun (WGS) entry which is preliminary data.</text>
</comment>
<dbReference type="InterPro" id="IPR006531">
    <property type="entry name" value="Gp5/Vgr_OB"/>
</dbReference>
<name>A0AAW5N9C2_9BACT</name>
<accession>A0AAW5N9C2</accession>
<dbReference type="Proteomes" id="UP001204579">
    <property type="component" value="Unassembled WGS sequence"/>
</dbReference>
<dbReference type="SUPFAM" id="SSF69349">
    <property type="entry name" value="Phage fibre proteins"/>
    <property type="match status" value="1"/>
</dbReference>
<dbReference type="EMBL" id="JANRHJ010000022">
    <property type="protein sequence ID" value="MCR8875197.1"/>
    <property type="molecule type" value="Genomic_DNA"/>
</dbReference>
<dbReference type="SUPFAM" id="SSF69279">
    <property type="entry name" value="Phage tail proteins"/>
    <property type="match status" value="1"/>
</dbReference>
<feature type="domain" description="Gp5/Type VI secretion system Vgr protein OB-fold" evidence="2">
    <location>
        <begin position="359"/>
        <end position="438"/>
    </location>
</feature>
<dbReference type="Gene3D" id="2.40.50.230">
    <property type="entry name" value="Gp5 N-terminal domain"/>
    <property type="match status" value="1"/>
</dbReference>
<dbReference type="Pfam" id="PF04717">
    <property type="entry name" value="Phage_base_V"/>
    <property type="match status" value="1"/>
</dbReference>
<dbReference type="InterPro" id="IPR037026">
    <property type="entry name" value="Vgr_OB-fold_dom_sf"/>
</dbReference>
<feature type="region of interest" description="Disordered" evidence="1">
    <location>
        <begin position="208"/>
        <end position="229"/>
    </location>
</feature>
<evidence type="ECO:0000313" key="3">
    <source>
        <dbReference type="EMBL" id="MCR8875197.1"/>
    </source>
</evidence>
<protein>
    <submittedName>
        <fullName evidence="3">Phage baseplate assembly protein V</fullName>
    </submittedName>
</protein>
<dbReference type="Pfam" id="PF05954">
    <property type="entry name" value="Phage_GPD"/>
    <property type="match status" value="1"/>
</dbReference>
<dbReference type="AlphaFoldDB" id="A0AAW5N9C2"/>
<organism evidence="3 4">
    <name type="scientific">Phocaeicola barnesiae</name>
    <dbReference type="NCBI Taxonomy" id="376804"/>
    <lineage>
        <taxon>Bacteria</taxon>
        <taxon>Pseudomonadati</taxon>
        <taxon>Bacteroidota</taxon>
        <taxon>Bacteroidia</taxon>
        <taxon>Bacteroidales</taxon>
        <taxon>Bacteroidaceae</taxon>
        <taxon>Phocaeicola</taxon>
    </lineage>
</organism>
<keyword evidence="4" id="KW-1185">Reference proteome</keyword>
<proteinExistence type="predicted"/>
<feature type="compositionally biased region" description="Low complexity" evidence="1">
    <location>
        <begin position="214"/>
        <end position="228"/>
    </location>
</feature>
<dbReference type="Gene3D" id="2.30.110.50">
    <property type="match status" value="1"/>
</dbReference>
<dbReference type="RefSeq" id="WP_204430867.1">
    <property type="nucleotide sequence ID" value="NZ_JANRHJ010000022.1"/>
</dbReference>
<gene>
    <name evidence="3" type="ORF">NW209_14495</name>
</gene>
<evidence type="ECO:0000313" key="4">
    <source>
        <dbReference type="Proteomes" id="UP001204579"/>
    </source>
</evidence>
<dbReference type="SUPFAM" id="SSF69255">
    <property type="entry name" value="gp5 N-terminal domain-like"/>
    <property type="match status" value="1"/>
</dbReference>
<dbReference type="Gene3D" id="3.55.50.10">
    <property type="entry name" value="Baseplate protein-like domains"/>
    <property type="match status" value="1"/>
</dbReference>
<evidence type="ECO:0000256" key="1">
    <source>
        <dbReference type="SAM" id="MobiDB-lite"/>
    </source>
</evidence>